<keyword evidence="1" id="KW-1133">Transmembrane helix</keyword>
<reference evidence="2 3" key="1">
    <citation type="submission" date="2018-11" db="EMBL/GenBank/DDBJ databases">
        <authorList>
            <person name="Criscuolo A."/>
        </authorList>
    </citation>
    <scope>NUCLEOTIDE SEQUENCE [LARGE SCALE GENOMIC DNA]</scope>
    <source>
        <strain evidence="2">ACIP111625</strain>
    </source>
</reference>
<keyword evidence="1" id="KW-0812">Transmembrane</keyword>
<feature type="transmembrane region" description="Helical" evidence="1">
    <location>
        <begin position="83"/>
        <end position="102"/>
    </location>
</feature>
<keyword evidence="3" id="KW-1185">Reference proteome</keyword>
<feature type="transmembrane region" description="Helical" evidence="1">
    <location>
        <begin position="57"/>
        <end position="76"/>
    </location>
</feature>
<sequence>MRAIAILSAAAMIVSLFLPWIRPEITGTGLTPWELIRALDPDVQAMRDFVGRSPVELVALFASIALAALFLALVLFNIPSRLIALLAGGLGVGLIGYTAWQIRNGAARLPVRVEVDFSDGGQIADLLTRIPGTGAWIWAGGSLVLLMAGLIGFARR</sequence>
<dbReference type="EMBL" id="UXAW01000083">
    <property type="protein sequence ID" value="VDC31372.1"/>
    <property type="molecule type" value="Genomic_DNA"/>
</dbReference>
<dbReference type="AlphaFoldDB" id="A0A3P5XMA1"/>
<protein>
    <submittedName>
        <fullName evidence="2">Uncharacterized protein</fullName>
    </submittedName>
</protein>
<keyword evidence="1" id="KW-0472">Membrane</keyword>
<evidence type="ECO:0000313" key="2">
    <source>
        <dbReference type="EMBL" id="VDC31372.1"/>
    </source>
</evidence>
<dbReference type="Proteomes" id="UP000277498">
    <property type="component" value="Unassembled WGS sequence"/>
</dbReference>
<accession>A0A3P5XMA1</accession>
<organism evidence="2 3">
    <name type="scientific">Pseudogemmobacter humi</name>
    <dbReference type="NCBI Taxonomy" id="2483812"/>
    <lineage>
        <taxon>Bacteria</taxon>
        <taxon>Pseudomonadati</taxon>
        <taxon>Pseudomonadota</taxon>
        <taxon>Alphaproteobacteria</taxon>
        <taxon>Rhodobacterales</taxon>
        <taxon>Paracoccaceae</taxon>
        <taxon>Pseudogemmobacter</taxon>
    </lineage>
</organism>
<evidence type="ECO:0000256" key="1">
    <source>
        <dbReference type="SAM" id="Phobius"/>
    </source>
</evidence>
<proteinExistence type="predicted"/>
<evidence type="ECO:0000313" key="3">
    <source>
        <dbReference type="Proteomes" id="UP000277498"/>
    </source>
</evidence>
<gene>
    <name evidence="2" type="ORF">XINFAN_02868</name>
</gene>
<feature type="transmembrane region" description="Helical" evidence="1">
    <location>
        <begin position="135"/>
        <end position="154"/>
    </location>
</feature>
<name>A0A3P5XMA1_9RHOB</name>